<organism evidence="1">
    <name type="scientific">Lepeophtheirus salmonis</name>
    <name type="common">Salmon louse</name>
    <name type="synonym">Caligus salmonis</name>
    <dbReference type="NCBI Taxonomy" id="72036"/>
    <lineage>
        <taxon>Eukaryota</taxon>
        <taxon>Metazoa</taxon>
        <taxon>Ecdysozoa</taxon>
        <taxon>Arthropoda</taxon>
        <taxon>Crustacea</taxon>
        <taxon>Multicrustacea</taxon>
        <taxon>Hexanauplia</taxon>
        <taxon>Copepoda</taxon>
        <taxon>Siphonostomatoida</taxon>
        <taxon>Caligidae</taxon>
        <taxon>Lepeophtheirus</taxon>
    </lineage>
</organism>
<sequence length="34" mass="4059">MTTQLCNMQREIIRNYSDVDPKFYSMSSPIDLNF</sequence>
<dbReference type="EMBL" id="HACA01029590">
    <property type="protein sequence ID" value="CDW46951.1"/>
    <property type="molecule type" value="Transcribed_RNA"/>
</dbReference>
<proteinExistence type="predicted"/>
<evidence type="ECO:0000313" key="1">
    <source>
        <dbReference type="EMBL" id="CDW46951.1"/>
    </source>
</evidence>
<dbReference type="AlphaFoldDB" id="A0A0K2VAL1"/>
<accession>A0A0K2VAL1</accession>
<reference evidence="1" key="1">
    <citation type="submission" date="2014-05" db="EMBL/GenBank/DDBJ databases">
        <authorList>
            <person name="Chronopoulou M."/>
        </authorList>
    </citation>
    <scope>NUCLEOTIDE SEQUENCE</scope>
    <source>
        <tissue evidence="1">Whole organism</tissue>
    </source>
</reference>
<name>A0A0K2VAL1_LEPSM</name>
<protein>
    <submittedName>
        <fullName evidence="1">Uncharacterized protein</fullName>
    </submittedName>
</protein>